<organism evidence="3 4">
    <name type="scientific">Mycobacterium talmoniae</name>
    <dbReference type="NCBI Taxonomy" id="1858794"/>
    <lineage>
        <taxon>Bacteria</taxon>
        <taxon>Bacillati</taxon>
        <taxon>Actinomycetota</taxon>
        <taxon>Actinomycetes</taxon>
        <taxon>Mycobacteriales</taxon>
        <taxon>Mycobacteriaceae</taxon>
        <taxon>Mycobacterium</taxon>
    </lineage>
</organism>
<dbReference type="AlphaFoldDB" id="A0A2S8BMS0"/>
<evidence type="ECO:0000313" key="3">
    <source>
        <dbReference type="EMBL" id="PQM47980.1"/>
    </source>
</evidence>
<dbReference type="PANTHER" id="PTHR24321:SF8">
    <property type="entry name" value="ESTRADIOL 17-BETA-DEHYDROGENASE 8-RELATED"/>
    <property type="match status" value="1"/>
</dbReference>
<dbReference type="CDD" id="cd05233">
    <property type="entry name" value="SDR_c"/>
    <property type="match status" value="1"/>
</dbReference>
<dbReference type="FunFam" id="3.40.50.720:FF:000084">
    <property type="entry name" value="Short-chain dehydrogenase reductase"/>
    <property type="match status" value="1"/>
</dbReference>
<dbReference type="PANTHER" id="PTHR24321">
    <property type="entry name" value="DEHYDROGENASES, SHORT CHAIN"/>
    <property type="match status" value="1"/>
</dbReference>
<proteinExistence type="inferred from homology"/>
<dbReference type="PROSITE" id="PS00061">
    <property type="entry name" value="ADH_SHORT"/>
    <property type="match status" value="1"/>
</dbReference>
<dbReference type="InterPro" id="IPR020904">
    <property type="entry name" value="Sc_DH/Rdtase_CS"/>
</dbReference>
<dbReference type="Gene3D" id="3.40.50.720">
    <property type="entry name" value="NAD(P)-binding Rossmann-like Domain"/>
    <property type="match status" value="1"/>
</dbReference>
<dbReference type="GO" id="GO:0016491">
    <property type="term" value="F:oxidoreductase activity"/>
    <property type="evidence" value="ECO:0007669"/>
    <property type="project" value="UniProtKB-KW"/>
</dbReference>
<name>A0A2S8BMS0_9MYCO</name>
<dbReference type="SUPFAM" id="SSF51735">
    <property type="entry name" value="NAD(P)-binding Rossmann-fold domains"/>
    <property type="match status" value="1"/>
</dbReference>
<dbReference type="EC" id="1.1.1.385" evidence="3"/>
<gene>
    <name evidence="3" type="primary">bacC_2</name>
    <name evidence="3" type="ORF">C1Y40_01803</name>
</gene>
<accession>A0A2S8BMS0</accession>
<sequence>MITAARDAFGGVDVLCNNAGVDGDIVPTADCSLENFERVLAVNTRGVFHGLRHAIPAMLERGGGSVINTASVGGQVSFPFLAAYCASKAAVLALTRSVAIEYGTQGIRSNAICPGVVRTALLESIQHRDPETAQGLIANAEAMTPLGRLGSPGEIATMAVFLASDESSFLTGAALAVDGGYTAA</sequence>
<evidence type="ECO:0000256" key="2">
    <source>
        <dbReference type="ARBA" id="ARBA00023002"/>
    </source>
</evidence>
<evidence type="ECO:0000313" key="4">
    <source>
        <dbReference type="Proteomes" id="UP000238296"/>
    </source>
</evidence>
<dbReference type="Pfam" id="PF13561">
    <property type="entry name" value="adh_short_C2"/>
    <property type="match status" value="1"/>
</dbReference>
<protein>
    <submittedName>
        <fullName evidence="3">Dihydroanticapsin 7-dehydrogenase</fullName>
        <ecNumber evidence="3">1.1.1.385</ecNumber>
    </submittedName>
</protein>
<comment type="caution">
    <text evidence="3">The sequence shown here is derived from an EMBL/GenBank/DDBJ whole genome shotgun (WGS) entry which is preliminary data.</text>
</comment>
<dbReference type="PRINTS" id="PR00081">
    <property type="entry name" value="GDHRDH"/>
</dbReference>
<evidence type="ECO:0000256" key="1">
    <source>
        <dbReference type="ARBA" id="ARBA00006484"/>
    </source>
</evidence>
<comment type="similarity">
    <text evidence="1">Belongs to the short-chain dehydrogenases/reductases (SDR) family.</text>
</comment>
<dbReference type="InterPro" id="IPR002347">
    <property type="entry name" value="SDR_fam"/>
</dbReference>
<reference evidence="3 4" key="1">
    <citation type="journal article" date="2017" name="Int. J. Syst. Evol. Microbiol.">
        <title>Mycobacterium talmoniae sp. nov., a slowly growing mycobacterium isolated from human respiratory samples.</title>
        <authorList>
            <person name="Davidson R.M."/>
            <person name="DeGroote M.A."/>
            <person name="Marola J.L."/>
            <person name="Buss S."/>
            <person name="Jones V."/>
            <person name="McNeil M.R."/>
            <person name="Freifeld A.G."/>
            <person name="Elaine Epperson L."/>
            <person name="Hasan N.A."/>
            <person name="Jackson M."/>
            <person name="Iwen P.C."/>
            <person name="Salfinger M."/>
            <person name="Strong M."/>
        </authorList>
    </citation>
    <scope>NUCLEOTIDE SEQUENCE [LARGE SCALE GENOMIC DNA]</scope>
    <source>
        <strain evidence="3 4">ATCC BAA-2683</strain>
    </source>
</reference>
<dbReference type="EMBL" id="PPEA01000254">
    <property type="protein sequence ID" value="PQM47980.1"/>
    <property type="molecule type" value="Genomic_DNA"/>
</dbReference>
<dbReference type="InterPro" id="IPR036291">
    <property type="entry name" value="NAD(P)-bd_dom_sf"/>
</dbReference>
<dbReference type="Proteomes" id="UP000238296">
    <property type="component" value="Unassembled WGS sequence"/>
</dbReference>
<keyword evidence="2 3" id="KW-0560">Oxidoreductase</keyword>
<dbReference type="PRINTS" id="PR00080">
    <property type="entry name" value="SDRFAMILY"/>
</dbReference>